<dbReference type="InterPro" id="IPR050879">
    <property type="entry name" value="Acyltransferase_3"/>
</dbReference>
<organism evidence="11 12">
    <name type="scientific">Leptolyngbya cf. ectocarpi LEGE 11479</name>
    <dbReference type="NCBI Taxonomy" id="1828722"/>
    <lineage>
        <taxon>Bacteria</taxon>
        <taxon>Bacillati</taxon>
        <taxon>Cyanobacteriota</taxon>
        <taxon>Cyanophyceae</taxon>
        <taxon>Leptolyngbyales</taxon>
        <taxon>Leptolyngbyaceae</taxon>
        <taxon>Leptolyngbya group</taxon>
        <taxon>Leptolyngbya</taxon>
    </lineage>
</organism>
<dbReference type="InterPro" id="IPR043968">
    <property type="entry name" value="SGNH"/>
</dbReference>
<comment type="subcellular location">
    <subcellularLocation>
        <location evidence="1">Cell membrane</location>
        <topology evidence="1">Multi-pass membrane protein</topology>
    </subcellularLocation>
</comment>
<evidence type="ECO:0000256" key="2">
    <source>
        <dbReference type="ARBA" id="ARBA00022475"/>
    </source>
</evidence>
<protein>
    <submittedName>
        <fullName evidence="11">Acyltransferase</fullName>
    </submittedName>
</protein>
<evidence type="ECO:0000259" key="10">
    <source>
        <dbReference type="Pfam" id="PF19040"/>
    </source>
</evidence>
<keyword evidence="6 8" id="KW-0472">Membrane</keyword>
<dbReference type="SUPFAM" id="SSF52266">
    <property type="entry name" value="SGNH hydrolase"/>
    <property type="match status" value="1"/>
</dbReference>
<feature type="transmembrane region" description="Helical" evidence="8">
    <location>
        <begin position="240"/>
        <end position="257"/>
    </location>
</feature>
<dbReference type="Pfam" id="PF19040">
    <property type="entry name" value="SGNH"/>
    <property type="match status" value="1"/>
</dbReference>
<dbReference type="GO" id="GO:0009103">
    <property type="term" value="P:lipopolysaccharide biosynthetic process"/>
    <property type="evidence" value="ECO:0007669"/>
    <property type="project" value="TreeGrafter"/>
</dbReference>
<dbReference type="Gene3D" id="3.40.50.1110">
    <property type="entry name" value="SGNH hydrolase"/>
    <property type="match status" value="1"/>
</dbReference>
<dbReference type="GO" id="GO:0005886">
    <property type="term" value="C:plasma membrane"/>
    <property type="evidence" value="ECO:0007669"/>
    <property type="project" value="UniProtKB-SubCell"/>
</dbReference>
<dbReference type="Pfam" id="PF01757">
    <property type="entry name" value="Acyl_transf_3"/>
    <property type="match status" value="1"/>
</dbReference>
<feature type="transmembrane region" description="Helical" evidence="8">
    <location>
        <begin position="57"/>
        <end position="77"/>
    </location>
</feature>
<keyword evidence="2" id="KW-1003">Cell membrane</keyword>
<feature type="domain" description="SGNH" evidence="10">
    <location>
        <begin position="399"/>
        <end position="639"/>
    </location>
</feature>
<evidence type="ECO:0000313" key="11">
    <source>
        <dbReference type="EMBL" id="MBE9065621.1"/>
    </source>
</evidence>
<evidence type="ECO:0000256" key="5">
    <source>
        <dbReference type="ARBA" id="ARBA00022989"/>
    </source>
</evidence>
<dbReference type="InterPro" id="IPR002656">
    <property type="entry name" value="Acyl_transf_3_dom"/>
</dbReference>
<feature type="transmembrane region" description="Helical" evidence="8">
    <location>
        <begin position="184"/>
        <end position="203"/>
    </location>
</feature>
<feature type="transmembrane region" description="Helical" evidence="8">
    <location>
        <begin position="12"/>
        <end position="36"/>
    </location>
</feature>
<evidence type="ECO:0000256" key="8">
    <source>
        <dbReference type="SAM" id="Phobius"/>
    </source>
</evidence>
<evidence type="ECO:0000256" key="4">
    <source>
        <dbReference type="ARBA" id="ARBA00022692"/>
    </source>
</evidence>
<sequence>MAVIVNHFNAQILPSGFLGVDIFFVISGFVVTSSLIRQDKQNWKSFLLFFYSKRIKRLLPALISCIIVTTLVGYLFISPSEISYSASWSTGIAALAGISNLYLLNQETNYFGQGAELNLFTQTWSLGVEEQFYIIFPILLILCSLLRTKKAGDYASALVVVLILSIISFLYYSDLSKTNTSAAFFLMPARFWELGAGCFIILFRNSYQAPQSREYPKGIIALLSIAVLIGMLFVSKDFQAHSRIIIVICTAVLLWTFDKTTRSMSMLFYKWIVRIGLLSYSLYLWHWSVLVISRWTIGITKWTIPIQGALIFILAILSYSWIENPFRRSQWPRKKSDVIIFGIITLLVTSAFLFYVGNNLKGYLFTGKESIKVAGVWSLSDSWTHKDKIVWTAEKCTLQNDEDIGKRISFSDCSFGDWQSATTRYLAIGDSSSAAEIAMLKSLHDDDVNSSVTITSSWGASPVRGILNTSSWSGTNTYYWEDVIPELLTHLRDGDVLLIIDNVNNYSPVKQTEKSRNKILTLIERLEQFTQDLDQKGIGIIFQTGTPFIKDANCTPLSSAQWFNLTCNYLSKSASLSRRAPLHNALLDLQERYQNFYVLDIFHDLCPGSVCKYTTDDGVYLFRDKYAHPSVEGSKLASESLLQAVHELKGRL</sequence>
<feature type="domain" description="Acyltransferase 3" evidence="9">
    <location>
        <begin position="14"/>
        <end position="317"/>
    </location>
</feature>
<keyword evidence="7 11" id="KW-0012">Acyltransferase</keyword>
<feature type="transmembrane region" description="Helical" evidence="8">
    <location>
        <begin position="277"/>
        <end position="296"/>
    </location>
</feature>
<evidence type="ECO:0000259" key="9">
    <source>
        <dbReference type="Pfam" id="PF01757"/>
    </source>
</evidence>
<evidence type="ECO:0000256" key="6">
    <source>
        <dbReference type="ARBA" id="ARBA00023136"/>
    </source>
</evidence>
<dbReference type="AlphaFoldDB" id="A0A928ZSQ9"/>
<gene>
    <name evidence="11" type="ORF">IQ260_03035</name>
</gene>
<feature type="transmembrane region" description="Helical" evidence="8">
    <location>
        <begin position="302"/>
        <end position="322"/>
    </location>
</feature>
<keyword evidence="3" id="KW-0808">Transferase</keyword>
<evidence type="ECO:0000256" key="3">
    <source>
        <dbReference type="ARBA" id="ARBA00022679"/>
    </source>
</evidence>
<evidence type="ECO:0000256" key="1">
    <source>
        <dbReference type="ARBA" id="ARBA00004651"/>
    </source>
</evidence>
<name>A0A928ZSQ9_LEPEC</name>
<feature type="transmembrane region" description="Helical" evidence="8">
    <location>
        <begin position="338"/>
        <end position="356"/>
    </location>
</feature>
<dbReference type="InterPro" id="IPR036514">
    <property type="entry name" value="SGNH_hydro_sf"/>
</dbReference>
<dbReference type="GO" id="GO:0016747">
    <property type="term" value="F:acyltransferase activity, transferring groups other than amino-acyl groups"/>
    <property type="evidence" value="ECO:0007669"/>
    <property type="project" value="InterPro"/>
</dbReference>
<dbReference type="Proteomes" id="UP000615026">
    <property type="component" value="Unassembled WGS sequence"/>
</dbReference>
<evidence type="ECO:0000313" key="12">
    <source>
        <dbReference type="Proteomes" id="UP000615026"/>
    </source>
</evidence>
<keyword evidence="12" id="KW-1185">Reference proteome</keyword>
<comment type="caution">
    <text evidence="11">The sequence shown here is derived from an EMBL/GenBank/DDBJ whole genome shotgun (WGS) entry which is preliminary data.</text>
</comment>
<reference evidence="11" key="1">
    <citation type="submission" date="2020-10" db="EMBL/GenBank/DDBJ databases">
        <authorList>
            <person name="Castelo-Branco R."/>
            <person name="Eusebio N."/>
            <person name="Adriana R."/>
            <person name="Vieira A."/>
            <person name="Brugerolle De Fraissinette N."/>
            <person name="Rezende De Castro R."/>
            <person name="Schneider M.P."/>
            <person name="Vasconcelos V."/>
            <person name="Leao P.N."/>
        </authorList>
    </citation>
    <scope>NUCLEOTIDE SEQUENCE</scope>
    <source>
        <strain evidence="11">LEGE 11479</strain>
    </source>
</reference>
<dbReference type="PANTHER" id="PTHR23028">
    <property type="entry name" value="ACETYLTRANSFERASE"/>
    <property type="match status" value="1"/>
</dbReference>
<evidence type="ECO:0000256" key="7">
    <source>
        <dbReference type="ARBA" id="ARBA00023315"/>
    </source>
</evidence>
<feature type="transmembrane region" description="Helical" evidence="8">
    <location>
        <begin position="215"/>
        <end position="234"/>
    </location>
</feature>
<dbReference type="EMBL" id="JADEXP010000013">
    <property type="protein sequence ID" value="MBE9065621.1"/>
    <property type="molecule type" value="Genomic_DNA"/>
</dbReference>
<dbReference type="PANTHER" id="PTHR23028:SF53">
    <property type="entry name" value="ACYL_TRANSF_3 DOMAIN-CONTAINING PROTEIN"/>
    <property type="match status" value="1"/>
</dbReference>
<accession>A0A928ZSQ9</accession>
<proteinExistence type="predicted"/>
<keyword evidence="4 8" id="KW-0812">Transmembrane</keyword>
<feature type="transmembrane region" description="Helical" evidence="8">
    <location>
        <begin position="154"/>
        <end position="172"/>
    </location>
</feature>
<keyword evidence="5 8" id="KW-1133">Transmembrane helix</keyword>